<dbReference type="SUPFAM" id="SSF46767">
    <property type="entry name" value="Methylated DNA-protein cysteine methyltransferase, C-terminal domain"/>
    <property type="match status" value="1"/>
</dbReference>
<name>A0A3G9GW69_9NEIS</name>
<dbReference type="OrthoDB" id="9132167at2"/>
<dbReference type="EMBL" id="AP018823">
    <property type="protein sequence ID" value="BBF87726.1"/>
    <property type="molecule type" value="Genomic_DNA"/>
</dbReference>
<keyword evidence="3" id="KW-0489">Methyltransferase</keyword>
<dbReference type="RefSeq" id="WP_089082969.1">
    <property type="nucleotide sequence ID" value="NZ_AP018823.1"/>
</dbReference>
<keyword evidence="3" id="KW-0808">Transferase</keyword>
<dbReference type="KEGG" id="amah:DLM_4152"/>
<dbReference type="InterPro" id="IPR052520">
    <property type="entry name" value="ATL_DNA_repair"/>
</dbReference>
<feature type="domain" description="Methylated-DNA-[protein]-cysteine S-methyltransferase DNA binding" evidence="2">
    <location>
        <begin position="5"/>
        <end position="85"/>
    </location>
</feature>
<dbReference type="InterPro" id="IPR014048">
    <property type="entry name" value="MethylDNA_cys_MeTrfase_DNA-bd"/>
</dbReference>
<evidence type="ECO:0000313" key="4">
    <source>
        <dbReference type="Proteomes" id="UP000198290"/>
    </source>
</evidence>
<evidence type="ECO:0000313" key="3">
    <source>
        <dbReference type="EMBL" id="BBF87726.1"/>
    </source>
</evidence>
<dbReference type="CDD" id="cd06445">
    <property type="entry name" value="ATase"/>
    <property type="match status" value="1"/>
</dbReference>
<dbReference type="InterPro" id="IPR036388">
    <property type="entry name" value="WH-like_DNA-bd_sf"/>
</dbReference>
<protein>
    <submittedName>
        <fullName evidence="3">Methylated-DNA--protein-cysteine methyltransferase-related protein</fullName>
    </submittedName>
</protein>
<keyword evidence="1" id="KW-0227">DNA damage</keyword>
<evidence type="ECO:0000259" key="2">
    <source>
        <dbReference type="Pfam" id="PF01035"/>
    </source>
</evidence>
<dbReference type="PANTHER" id="PTHR42942:SF1">
    <property type="entry name" value="ALKYLTRANSFERASE-LIKE PROTEIN 1"/>
    <property type="match status" value="1"/>
</dbReference>
<dbReference type="Proteomes" id="UP000198290">
    <property type="component" value="Chromosome"/>
</dbReference>
<proteinExistence type="predicted"/>
<dbReference type="InterPro" id="IPR036217">
    <property type="entry name" value="MethylDNA_cys_MeTrfase_DNAb"/>
</dbReference>
<dbReference type="Gene3D" id="1.10.10.10">
    <property type="entry name" value="Winged helix-like DNA-binding domain superfamily/Winged helix DNA-binding domain"/>
    <property type="match status" value="1"/>
</dbReference>
<keyword evidence="4" id="KW-1185">Reference proteome</keyword>
<dbReference type="AlphaFoldDB" id="A0A3G9GW69"/>
<reference evidence="4" key="3">
    <citation type="journal article" date="2017" name="Plant Physiol. Biochem.">
        <title>Differential oxidative and antioxidative response of duckweed Lemna minor toward plant growth promoting/inhibiting bacteria.</title>
        <authorList>
            <person name="Ishizawa H."/>
            <person name="Kuroda M."/>
            <person name="Morikawa M."/>
            <person name="Ike M."/>
        </authorList>
    </citation>
    <scope>NUCLEOTIDE SEQUENCE [LARGE SCALE GENOMIC DNA]</scope>
    <source>
        <strain evidence="4">H3</strain>
    </source>
</reference>
<dbReference type="GO" id="GO:0006281">
    <property type="term" value="P:DNA repair"/>
    <property type="evidence" value="ECO:0007669"/>
    <property type="project" value="InterPro"/>
</dbReference>
<organism evidence="3 4">
    <name type="scientific">Aquitalea magnusonii</name>
    <dbReference type="NCBI Taxonomy" id="332411"/>
    <lineage>
        <taxon>Bacteria</taxon>
        <taxon>Pseudomonadati</taxon>
        <taxon>Pseudomonadota</taxon>
        <taxon>Betaproteobacteria</taxon>
        <taxon>Neisseriales</taxon>
        <taxon>Chromobacteriaceae</taxon>
        <taxon>Aquitalea</taxon>
    </lineage>
</organism>
<evidence type="ECO:0000256" key="1">
    <source>
        <dbReference type="ARBA" id="ARBA00022763"/>
    </source>
</evidence>
<dbReference type="PANTHER" id="PTHR42942">
    <property type="entry name" value="6-O-METHYLGUANINE DNA METHYLTRANSFERASE"/>
    <property type="match status" value="1"/>
</dbReference>
<accession>A0A3G9GW69</accession>
<dbReference type="STRING" id="332411.VI06_09465"/>
<dbReference type="Pfam" id="PF01035">
    <property type="entry name" value="DNA_binding_1"/>
    <property type="match status" value="1"/>
</dbReference>
<sequence>MSPAFELAVLALVRQIPPGRVSSYGVLAAAAGFPRHARHVGKLLGSLPDGHDLPWHRVVNSAGKLSRPGSEQADWQRVLLEQEGVEFSASSAISLFRYGWPDHAYLRAKAR</sequence>
<dbReference type="GO" id="GO:0008168">
    <property type="term" value="F:methyltransferase activity"/>
    <property type="evidence" value="ECO:0007669"/>
    <property type="project" value="UniProtKB-KW"/>
</dbReference>
<gene>
    <name evidence="3" type="ORF">DLM_4152</name>
</gene>
<reference evidence="4" key="1">
    <citation type="journal article" date="2017" name="Biotechnol. Biofuels">
        <title>Evaluation of environmental bacterial communities as a factor affecting the growth of duckweed Lemna minor.</title>
        <authorList>
            <person name="Ishizawa H."/>
            <person name="Kuroda M."/>
            <person name="Morikawa M."/>
            <person name="Ike M."/>
        </authorList>
    </citation>
    <scope>NUCLEOTIDE SEQUENCE [LARGE SCALE GENOMIC DNA]</scope>
    <source>
        <strain evidence="4">H3</strain>
    </source>
</reference>
<reference evidence="3 4" key="2">
    <citation type="journal article" date="2017" name="Genome Announc.">
        <title>Draft genome sequence of Aquitalea magnusonii strain H3, a plant growth-promoting bacterium of duckweed Lemna minor.</title>
        <authorList>
            <person name="Ishizawa H."/>
            <person name="Kuroda M."/>
            <person name="Ike M."/>
        </authorList>
    </citation>
    <scope>NUCLEOTIDE SEQUENCE [LARGE SCALE GENOMIC DNA]</scope>
    <source>
        <strain evidence="3 4">H3</strain>
    </source>
</reference>
<dbReference type="GO" id="GO:0032259">
    <property type="term" value="P:methylation"/>
    <property type="evidence" value="ECO:0007669"/>
    <property type="project" value="UniProtKB-KW"/>
</dbReference>